<evidence type="ECO:0000313" key="1">
    <source>
        <dbReference type="EMBL" id="KKP88108.1"/>
    </source>
</evidence>
<organism evidence="1 2">
    <name type="scientific">Candidatus Nomurabacteria bacterium GW2011_GWC2_35_8</name>
    <dbReference type="NCBI Taxonomy" id="1618752"/>
    <lineage>
        <taxon>Bacteria</taxon>
        <taxon>Candidatus Nomuraibacteriota</taxon>
    </lineage>
</organism>
<accession>A0A0G0D476</accession>
<dbReference type="SUPFAM" id="SSF81301">
    <property type="entry name" value="Nucleotidyltransferase"/>
    <property type="match status" value="1"/>
</dbReference>
<proteinExistence type="predicted"/>
<dbReference type="InterPro" id="IPR043519">
    <property type="entry name" value="NT_sf"/>
</dbReference>
<sequence length="602" mass="69968">MPKTSLSRHDWSVIILDDYFNMLKKADFIEKIIGVRVLGSFGRFDSNSESDLDIWLICDDSTIGDLATLKSVAIKELSIRSELAKKHKHPNLDRHFSSIFSIQEAEIYDAAFFTRVKNSFSLGEILYKEFNSNLNEIDKNIEIDELQKKADLEQSLIEFVDNWKSATKRNLSREMSVKWLRRIIQELDYQKTSIRVVDASTLDTKISDIYANSPKEIIKLANDHISEISSEIEGNRIETVRLLHSVMWTLEKVRWELINSRNNSEYFKEWRLGQTKGFGFYPRELGNLIRQITILFPQSTTLSSTLSRFLIKLTRITSDEKIIDEFNKQLSIWSCSVAELLLSNKENDQLEVTKLTVPTVDSNRATITQIFPIKDVRFAQSELEAWKILGTKDFVRQIDTKYLKIVIQKDTLSDKLPLKQLDKYLSQYVNLIKNIHLNKIAYFGRLNDVFKELNYSAYLQMRLKILYSEDLRIKKIISLINSNKKVLDQEESFLCHMDPGPRNVVISNKKIKLIDFEHASGCSPVWDIERILFQIPANYHSDFLRLYNSNTEEVVSVITRLVMITCFAYRLKGDGDTKNKCLNYIDKLINDQTSDRLVITNS</sequence>
<reference evidence="1 2" key="1">
    <citation type="journal article" date="2015" name="Nature">
        <title>rRNA introns, odd ribosomes, and small enigmatic genomes across a large radiation of phyla.</title>
        <authorList>
            <person name="Brown C.T."/>
            <person name="Hug L.A."/>
            <person name="Thomas B.C."/>
            <person name="Sharon I."/>
            <person name="Castelle C.J."/>
            <person name="Singh A."/>
            <person name="Wilkins M.J."/>
            <person name="Williams K.H."/>
            <person name="Banfield J.F."/>
        </authorList>
    </citation>
    <scope>NUCLEOTIDE SEQUENCE [LARGE SCALE GENOMIC DNA]</scope>
</reference>
<dbReference type="InterPro" id="IPR011009">
    <property type="entry name" value="Kinase-like_dom_sf"/>
</dbReference>
<evidence type="ECO:0008006" key="3">
    <source>
        <dbReference type="Google" id="ProtNLM"/>
    </source>
</evidence>
<evidence type="ECO:0000313" key="2">
    <source>
        <dbReference type="Proteomes" id="UP000034798"/>
    </source>
</evidence>
<comment type="caution">
    <text evidence="1">The sequence shown here is derived from an EMBL/GenBank/DDBJ whole genome shotgun (WGS) entry which is preliminary data.</text>
</comment>
<protein>
    <recommendedName>
        <fullName evidence="3">Protein kinase domain-containing protein</fullName>
    </recommendedName>
</protein>
<dbReference type="AlphaFoldDB" id="A0A0G0D476"/>
<dbReference type="Proteomes" id="UP000034798">
    <property type="component" value="Unassembled WGS sequence"/>
</dbReference>
<gene>
    <name evidence="1" type="ORF">UR91_C0026G0002</name>
</gene>
<dbReference type="Gene3D" id="3.90.1200.10">
    <property type="match status" value="1"/>
</dbReference>
<name>A0A0G0D476_9BACT</name>
<dbReference type="SUPFAM" id="SSF56112">
    <property type="entry name" value="Protein kinase-like (PK-like)"/>
    <property type="match status" value="1"/>
</dbReference>
<dbReference type="EMBL" id="LBQZ01000026">
    <property type="protein sequence ID" value="KKP88108.1"/>
    <property type="molecule type" value="Genomic_DNA"/>
</dbReference>